<keyword evidence="2" id="KW-1185">Reference proteome</keyword>
<proteinExistence type="predicted"/>
<dbReference type="Proteomes" id="UP001500635">
    <property type="component" value="Unassembled WGS sequence"/>
</dbReference>
<comment type="caution">
    <text evidence="1">The sequence shown here is derived from an EMBL/GenBank/DDBJ whole genome shotgun (WGS) entry which is preliminary data.</text>
</comment>
<dbReference type="RefSeq" id="WP_344991652.1">
    <property type="nucleotide sequence ID" value="NZ_BAABFR010000009.1"/>
</dbReference>
<organism evidence="1 2">
    <name type="scientific">Tsukamurella soli</name>
    <dbReference type="NCBI Taxonomy" id="644556"/>
    <lineage>
        <taxon>Bacteria</taxon>
        <taxon>Bacillati</taxon>
        <taxon>Actinomycetota</taxon>
        <taxon>Actinomycetes</taxon>
        <taxon>Mycobacteriales</taxon>
        <taxon>Tsukamurellaceae</taxon>
        <taxon>Tsukamurella</taxon>
    </lineage>
</organism>
<evidence type="ECO:0000313" key="1">
    <source>
        <dbReference type="EMBL" id="GAA4386408.1"/>
    </source>
</evidence>
<evidence type="ECO:0008006" key="3">
    <source>
        <dbReference type="Google" id="ProtNLM"/>
    </source>
</evidence>
<name>A0ABP8J841_9ACTN</name>
<accession>A0ABP8J841</accession>
<reference evidence="2" key="1">
    <citation type="journal article" date="2019" name="Int. J. Syst. Evol. Microbiol.">
        <title>The Global Catalogue of Microorganisms (GCM) 10K type strain sequencing project: providing services to taxonomists for standard genome sequencing and annotation.</title>
        <authorList>
            <consortium name="The Broad Institute Genomics Platform"/>
            <consortium name="The Broad Institute Genome Sequencing Center for Infectious Disease"/>
            <person name="Wu L."/>
            <person name="Ma J."/>
        </authorList>
    </citation>
    <scope>NUCLEOTIDE SEQUENCE [LARGE SCALE GENOMIC DNA]</scope>
    <source>
        <strain evidence="2">JCM 17688</strain>
    </source>
</reference>
<sequence length="82" mass="8554">MPEPITAAQAIAQLYAQPTNDVAEVIPAIFDCSRSQAYRLATSGQVPVVRSGRRMRVISALLLQQLGYPAPAVGATTTGGVA</sequence>
<protein>
    <recommendedName>
        <fullName evidence="3">Helix-turn-helix domain-containing protein</fullName>
    </recommendedName>
</protein>
<dbReference type="EMBL" id="BAABFR010000009">
    <property type="protein sequence ID" value="GAA4386408.1"/>
    <property type="molecule type" value="Genomic_DNA"/>
</dbReference>
<evidence type="ECO:0000313" key="2">
    <source>
        <dbReference type="Proteomes" id="UP001500635"/>
    </source>
</evidence>
<gene>
    <name evidence="1" type="ORF">GCM10023147_09630</name>
</gene>